<evidence type="ECO:0000259" key="5">
    <source>
        <dbReference type="PROSITE" id="PS50024"/>
    </source>
</evidence>
<keyword evidence="4" id="KW-0472">Membrane</keyword>
<dbReference type="InterPro" id="IPR000082">
    <property type="entry name" value="SEA_dom"/>
</dbReference>
<evidence type="ECO:0000256" key="4">
    <source>
        <dbReference type="SAM" id="Phobius"/>
    </source>
</evidence>
<dbReference type="InterPro" id="IPR036383">
    <property type="entry name" value="TSP1_rpt_sf"/>
</dbReference>
<feature type="domain" description="SEA" evidence="5">
    <location>
        <begin position="606"/>
        <end position="722"/>
    </location>
</feature>
<keyword evidence="6" id="KW-1185">Reference proteome</keyword>
<protein>
    <submittedName>
        <fullName evidence="7">Coadhesin-like isoform X1</fullName>
    </submittedName>
</protein>
<keyword evidence="4" id="KW-0812">Transmembrane</keyword>
<evidence type="ECO:0000256" key="2">
    <source>
        <dbReference type="ARBA" id="ARBA00023157"/>
    </source>
</evidence>
<keyword evidence="1" id="KW-0677">Repeat</keyword>
<dbReference type="KEGG" id="cvn:111123164"/>
<organism evidence="6 7">
    <name type="scientific">Crassostrea virginica</name>
    <name type="common">Eastern oyster</name>
    <dbReference type="NCBI Taxonomy" id="6565"/>
    <lineage>
        <taxon>Eukaryota</taxon>
        <taxon>Metazoa</taxon>
        <taxon>Spiralia</taxon>
        <taxon>Lophotrochozoa</taxon>
        <taxon>Mollusca</taxon>
        <taxon>Bivalvia</taxon>
        <taxon>Autobranchia</taxon>
        <taxon>Pteriomorphia</taxon>
        <taxon>Ostreida</taxon>
        <taxon>Ostreoidea</taxon>
        <taxon>Ostreidae</taxon>
        <taxon>Crassostrea</taxon>
    </lineage>
</organism>
<dbReference type="OrthoDB" id="446173at2759"/>
<dbReference type="FunFam" id="2.20.100.10:FF:000001">
    <property type="entry name" value="semaphorin-5A isoform X1"/>
    <property type="match status" value="3"/>
</dbReference>
<dbReference type="InterPro" id="IPR000884">
    <property type="entry name" value="TSP1_rpt"/>
</dbReference>
<dbReference type="InterPro" id="IPR052065">
    <property type="entry name" value="Compl_asym_regulator"/>
</dbReference>
<dbReference type="Pfam" id="PF00090">
    <property type="entry name" value="TSP_1"/>
    <property type="match status" value="7"/>
</dbReference>
<feature type="region of interest" description="Disordered" evidence="3">
    <location>
        <begin position="543"/>
        <end position="606"/>
    </location>
</feature>
<dbReference type="InterPro" id="IPR036364">
    <property type="entry name" value="SEA_dom_sf"/>
</dbReference>
<dbReference type="AlphaFoldDB" id="A0A8B8D0J0"/>
<evidence type="ECO:0000256" key="3">
    <source>
        <dbReference type="SAM" id="MobiDB-lite"/>
    </source>
</evidence>
<accession>A0A8B8D0J0</accession>
<gene>
    <name evidence="7" type="primary">LOC111123164</name>
</gene>
<dbReference type="PROSITE" id="PS50024">
    <property type="entry name" value="SEA"/>
    <property type="match status" value="1"/>
</dbReference>
<evidence type="ECO:0000313" key="6">
    <source>
        <dbReference type="Proteomes" id="UP000694844"/>
    </source>
</evidence>
<name>A0A8B8D0J0_CRAVI</name>
<dbReference type="FunFam" id="2.20.100.10:FF:000007">
    <property type="entry name" value="Thrombospondin 1"/>
    <property type="match status" value="4"/>
</dbReference>
<dbReference type="GeneID" id="111123164"/>
<sequence>MDRKYLLFSETYLNHLQTGDKAINIQYPTCDDRVYGKDKMSSEIVLCLLLTTLITESIQQTTSSPAPVNGGWTPWTDSGSCSVTCGKGSIFRLRFCTNPRPQHGGKNCQGVPYERQECQKTPCPVDGNWSPWKQDSSCSATCGLAFRTSTRECDHPPPQYGGKPCEGNSTDTERCRELPLCAVDGQWGAWSGFSNCSVKCGNGTKTRTRSCDNPAPQYGGLKCAGNESEAVACSASDCAVDGGWSAWISSGRSCSVTCGRGSVIRIRSCTNPTPSNGGQDCSGAPFQSFLCEQPECPVDGGWSRWTSYTPCSATCGVGYQTSTRTCDNPSPQFGGRTCSGENNDTRKCPNLPLCPVDGGWSSWKPNSTCSASCGTALRSLTRECNHPTPQYGGKQCEGNSTDTEPCSGTPPCPIDGGWSSWKPNSSCSASCGTALRTRIRECNHPTPQYGGKQCEGNSTDTEPCSDIPPCPITILTTLSKENSNPTTVHEQTNVKTTVGTSTIATEITFPITSERTSIKATERTSTKATEKTSSLATEMMAHTSPKDQTFPTSIPSITSTSTRSQSVTSPELTVQPERSSSTLQLHTSREASTTIQVPTSKSPGDVTKPQIGLVSVAFVIFIDKSFDDKLLDQTSAIYQETQKMVLEVLTERFKNTPGFVKVELNSFSYGSIRVNYSVGLSGEAVSTAERVRSVKDLLLNKATQWTPNEPVFAGFPVSVLKTKEDAKTLDLSTLLVNERNAACSCPQHDFRCDFRYGDVRCVHLCADLQCGKHGSCYVDIETKAPKCFCEQSENSKVVYFGVNCEKTRDVSDEGTASRESDSMTYIGVSAGVGGGLFLFILISVFCVCRKIQEQKKTRGESIVSYSNGSHLSLDRLEHNKQIKQNFYTNSTHNPVYQETDDVKLRPNSEQILRPNSDQILRTNSEQILRIFVHVDPDERKRMSVGSLSSYHINEEEQVELRQSRNLQTSEDNSNIPVGNESE</sequence>
<feature type="compositionally biased region" description="Low complexity" evidence="3">
    <location>
        <begin position="549"/>
        <end position="570"/>
    </location>
</feature>
<dbReference type="SMART" id="SM00209">
    <property type="entry name" value="TSP1"/>
    <property type="match status" value="7"/>
</dbReference>
<dbReference type="RefSeq" id="XP_022321024.1">
    <property type="nucleotide sequence ID" value="XM_022465316.1"/>
</dbReference>
<dbReference type="PROSITE" id="PS50092">
    <property type="entry name" value="TSP1"/>
    <property type="match status" value="7"/>
</dbReference>
<feature type="compositionally biased region" description="Polar residues" evidence="3">
    <location>
        <begin position="576"/>
        <end position="602"/>
    </location>
</feature>
<dbReference type="Proteomes" id="UP000694844">
    <property type="component" value="Chromosome 3"/>
</dbReference>
<evidence type="ECO:0000313" key="7">
    <source>
        <dbReference type="RefSeq" id="XP_022321024.1"/>
    </source>
</evidence>
<dbReference type="SUPFAM" id="SSF82671">
    <property type="entry name" value="SEA domain"/>
    <property type="match status" value="1"/>
</dbReference>
<dbReference type="SUPFAM" id="SSF82895">
    <property type="entry name" value="TSP-1 type 1 repeat"/>
    <property type="match status" value="7"/>
</dbReference>
<reference evidence="7" key="1">
    <citation type="submission" date="2025-08" db="UniProtKB">
        <authorList>
            <consortium name="RefSeq"/>
        </authorList>
    </citation>
    <scope>IDENTIFICATION</scope>
    <source>
        <tissue evidence="7">Whole sample</tissue>
    </source>
</reference>
<keyword evidence="4" id="KW-1133">Transmembrane helix</keyword>
<keyword evidence="2" id="KW-1015">Disulfide bond</keyword>
<feature type="region of interest" description="Disordered" evidence="3">
    <location>
        <begin position="954"/>
        <end position="982"/>
    </location>
</feature>
<proteinExistence type="predicted"/>
<feature type="transmembrane region" description="Helical" evidence="4">
    <location>
        <begin position="825"/>
        <end position="848"/>
    </location>
</feature>
<dbReference type="PANTHER" id="PTHR22906:SF21">
    <property type="entry name" value="SEMA DOMAIN-CONTAINING PROTEIN"/>
    <property type="match status" value="1"/>
</dbReference>
<dbReference type="Gene3D" id="2.20.100.10">
    <property type="entry name" value="Thrombospondin type-1 (TSP1) repeat"/>
    <property type="match status" value="7"/>
</dbReference>
<dbReference type="PANTHER" id="PTHR22906">
    <property type="entry name" value="PROPERDIN"/>
    <property type="match status" value="1"/>
</dbReference>
<evidence type="ECO:0000256" key="1">
    <source>
        <dbReference type="ARBA" id="ARBA00022737"/>
    </source>
</evidence>
<feature type="compositionally biased region" description="Polar residues" evidence="3">
    <location>
        <begin position="963"/>
        <end position="976"/>
    </location>
</feature>